<protein>
    <submittedName>
        <fullName evidence="1">15_t:CDS:1</fullName>
    </submittedName>
</protein>
<feature type="non-terminal residue" evidence="1">
    <location>
        <position position="582"/>
    </location>
</feature>
<proteinExistence type="predicted"/>
<sequence>KLLPKSLNKHIVTTHFHVIIPQSIARKYRIYVIGNIEELGMSKKGIIQLKQSKKNLIYWYSDPVRIPLSAFHQKNIQYSYHIYKGAETGIKKHLNKWIPNRRSRDEDENPDVITGEWTFEETEHELISKENQYDIWRCNNINNMRLIVYQEDYPFLFIIYNSITFKNLKDKIIEYQDINKTHSPVLNYNMIIRFLYTCLRNHSTVEQRIFLFVLLSYILNEKAVFNLPINFPSVKLLEAFNGVNEDHLPHDVIILLAPVVSALAQHASAYYTKFEWMSAFKIAPFADPNYTFLEKIKKPVYTKDNVYDFQQYLYKIVKPCIDNISEEHEMTYVNICKTLIKLCKDLAVVAFLWQKIFRPSVKLDDEFNQYLIECISNFIAMDNAKDLYKHLEEIPIDIDINFAPLFRDRVLILLRSTGISWNKYNQDAIFKLLHNYRLKWQKASVLQAFEYISVSQNPDLLQVFPIQFSSFLKEGLMDEKVSKICAQWFKSILSYLKKVVYNDENFAYIVLYHLEIIYNIVTKYNITCDDLFEIAEREIKSLSDDVIFSAATDAGKLKQIKVLEFFCRILKEKFSTDVRNID</sequence>
<dbReference type="EMBL" id="CAJVPU010027196">
    <property type="protein sequence ID" value="CAG8702777.1"/>
    <property type="molecule type" value="Genomic_DNA"/>
</dbReference>
<comment type="caution">
    <text evidence="1">The sequence shown here is derived from an EMBL/GenBank/DDBJ whole genome shotgun (WGS) entry which is preliminary data.</text>
</comment>
<accession>A0ACA9PD10</accession>
<organism evidence="1 2">
    <name type="scientific">Dentiscutata heterogama</name>
    <dbReference type="NCBI Taxonomy" id="1316150"/>
    <lineage>
        <taxon>Eukaryota</taxon>
        <taxon>Fungi</taxon>
        <taxon>Fungi incertae sedis</taxon>
        <taxon>Mucoromycota</taxon>
        <taxon>Glomeromycotina</taxon>
        <taxon>Glomeromycetes</taxon>
        <taxon>Diversisporales</taxon>
        <taxon>Gigasporaceae</taxon>
        <taxon>Dentiscutata</taxon>
    </lineage>
</organism>
<feature type="non-terminal residue" evidence="1">
    <location>
        <position position="1"/>
    </location>
</feature>
<keyword evidence="2" id="KW-1185">Reference proteome</keyword>
<name>A0ACA9PD10_9GLOM</name>
<reference evidence="1" key="1">
    <citation type="submission" date="2021-06" db="EMBL/GenBank/DDBJ databases">
        <authorList>
            <person name="Kallberg Y."/>
            <person name="Tangrot J."/>
            <person name="Rosling A."/>
        </authorList>
    </citation>
    <scope>NUCLEOTIDE SEQUENCE</scope>
    <source>
        <strain evidence="1">IL203A</strain>
    </source>
</reference>
<evidence type="ECO:0000313" key="1">
    <source>
        <dbReference type="EMBL" id="CAG8702777.1"/>
    </source>
</evidence>
<gene>
    <name evidence="1" type="ORF">DHETER_LOCUS11843</name>
</gene>
<dbReference type="Proteomes" id="UP000789702">
    <property type="component" value="Unassembled WGS sequence"/>
</dbReference>
<evidence type="ECO:0000313" key="2">
    <source>
        <dbReference type="Proteomes" id="UP000789702"/>
    </source>
</evidence>